<evidence type="ECO:0000313" key="3">
    <source>
        <dbReference type="EMBL" id="SDW22483.1"/>
    </source>
</evidence>
<dbReference type="Proteomes" id="UP001157137">
    <property type="component" value="Unassembled WGS sequence"/>
</dbReference>
<reference evidence="3" key="1">
    <citation type="submission" date="2016-10" db="EMBL/GenBank/DDBJ databases">
        <authorList>
            <person name="de Groot N.N."/>
        </authorList>
    </citation>
    <scope>NUCLEOTIDE SEQUENCE [LARGE SCALE GENOMIC DNA]</scope>
    <source>
        <strain evidence="3">DSM 12489</strain>
    </source>
</reference>
<proteinExistence type="predicted"/>
<gene>
    <name evidence="2" type="ORF">Heshes_11620</name>
    <name evidence="3" type="ORF">SAMN04489725_103130</name>
</gene>
<dbReference type="InterPro" id="IPR029058">
    <property type="entry name" value="AB_hydrolase_fold"/>
</dbReference>
<name>A0A1H2RSJ2_9BACL</name>
<evidence type="ECO:0000313" key="4">
    <source>
        <dbReference type="Proteomes" id="UP000182589"/>
    </source>
</evidence>
<dbReference type="RefSeq" id="WP_074691860.1">
    <property type="nucleotide sequence ID" value="NZ_BSRA01000005.1"/>
</dbReference>
<evidence type="ECO:0000313" key="2">
    <source>
        <dbReference type="EMBL" id="GLV13478.1"/>
    </source>
</evidence>
<organism evidence="3 4">
    <name type="scientific">Alicyclobacillus hesperidum</name>
    <dbReference type="NCBI Taxonomy" id="89784"/>
    <lineage>
        <taxon>Bacteria</taxon>
        <taxon>Bacillati</taxon>
        <taxon>Bacillota</taxon>
        <taxon>Bacilli</taxon>
        <taxon>Bacillales</taxon>
        <taxon>Alicyclobacillaceae</taxon>
        <taxon>Alicyclobacillus</taxon>
    </lineage>
</organism>
<dbReference type="PANTHER" id="PTHR43056:SF5">
    <property type="entry name" value="PEPTIDASE S9 PROLYL OLIGOPEPTIDASE CATALYTIC DOMAIN-CONTAINING PROTEIN"/>
    <property type="match status" value="1"/>
</dbReference>
<reference evidence="2" key="3">
    <citation type="submission" date="2023-02" db="EMBL/GenBank/DDBJ databases">
        <title>Proposal of a novel subspecies: Alicyclobacillus hesperidum subspecies aegle.</title>
        <authorList>
            <person name="Goto K."/>
            <person name="Fujii T."/>
            <person name="Yasui K."/>
            <person name="Mochida K."/>
            <person name="Kato-Tanaka Y."/>
            <person name="Morohoshi S."/>
            <person name="An S.Y."/>
            <person name="Kasai H."/>
            <person name="Yokota A."/>
        </authorList>
    </citation>
    <scope>NUCLEOTIDE SEQUENCE</scope>
    <source>
        <strain evidence="2">DSM 12766</strain>
    </source>
</reference>
<protein>
    <submittedName>
        <fullName evidence="2 3">Peptidase</fullName>
    </submittedName>
</protein>
<dbReference type="SUPFAM" id="SSF82171">
    <property type="entry name" value="DPP6 N-terminal domain-like"/>
    <property type="match status" value="1"/>
</dbReference>
<dbReference type="PANTHER" id="PTHR43056">
    <property type="entry name" value="PEPTIDASE S9 PROLYL OLIGOPEPTIDASE"/>
    <property type="match status" value="1"/>
</dbReference>
<dbReference type="AlphaFoldDB" id="A0A1H2RSJ2"/>
<sequence length="643" mass="71011">MAKQQLASYGAWASPLSADKVVQAATGLGSPKWDGESLYWLESRPHEAGRIAIVKRLPDGREIDCLPIPFNARSRVHEYGGGAYAVKNDVVYFVNFSDQCIYRVRFAGEEPLPPESVTQPSALRFGDLFIAEDVIFGVVEDHGTSGEPVNSLAVVRLADGRVDIVASGHDFYAYPRLSADGRRLAYIAWDHPNMPWNGTYLYVADWDGEKLANAQRIAGGREESIFQPEWSPRGQLFYVSDKTNWWNLYAWDAGGTRAVAPRDVEFGRPLWQLGSSTYAFIDHSHIVATYVENGFGRLCEIDVDTGTLTDIETAFTGFDDLFADGAGGVFCVAMSTRRPAVIAKVYGKSVDTVKFGPSAALSDDWIAEPEAIVFPTTGGEVAYGFYYPPTNPQYVAPASERPPLLVMSHGGPTSAARPVYKLSIQYWTTRGFGVLDVNYGGSTGYGRKYRERLAGQWGIVDLDDCCQGALYLVERGDVDRDRLCITGGSAGGYTTLAVLAFRDLFRVGASHYGVSDLALLAKETHKFESRYIEQLVGRYPEERERFVARSPLQHVDQFACPVIFFQGEDDKVVPPNQAELMVEALKRKGVPVAYLLFPGEGHGFRKAENAKRALEAQLFFFGAILNFTPADPIDPVPIENWSK</sequence>
<keyword evidence="3" id="KW-0645">Protease</keyword>
<dbReference type="Gene3D" id="2.120.10.30">
    <property type="entry name" value="TolB, C-terminal domain"/>
    <property type="match status" value="1"/>
</dbReference>
<feature type="domain" description="Peptidase S9 prolyl oligopeptidase catalytic" evidence="1">
    <location>
        <begin position="421"/>
        <end position="626"/>
    </location>
</feature>
<dbReference type="GO" id="GO:0006508">
    <property type="term" value="P:proteolysis"/>
    <property type="evidence" value="ECO:0007669"/>
    <property type="project" value="InterPro"/>
</dbReference>
<dbReference type="InterPro" id="IPR011042">
    <property type="entry name" value="6-blade_b-propeller_TolB-like"/>
</dbReference>
<reference evidence="4" key="2">
    <citation type="submission" date="2016-10" db="EMBL/GenBank/DDBJ databases">
        <authorList>
            <person name="Varghese N."/>
        </authorList>
    </citation>
    <scope>NUCLEOTIDE SEQUENCE [LARGE SCALE GENOMIC DNA]</scope>
    <source>
        <strain evidence="4">DSM 12489</strain>
    </source>
</reference>
<keyword evidence="3" id="KW-0378">Hydrolase</keyword>
<accession>A0A1H2RSJ2</accession>
<dbReference type="EMBL" id="BSRA01000005">
    <property type="protein sequence ID" value="GLV13478.1"/>
    <property type="molecule type" value="Genomic_DNA"/>
</dbReference>
<evidence type="ECO:0000259" key="1">
    <source>
        <dbReference type="Pfam" id="PF00326"/>
    </source>
</evidence>
<dbReference type="Gene3D" id="3.40.50.1820">
    <property type="entry name" value="alpha/beta hydrolase"/>
    <property type="match status" value="1"/>
</dbReference>
<dbReference type="InterPro" id="IPR001375">
    <property type="entry name" value="Peptidase_S9_cat"/>
</dbReference>
<dbReference type="SUPFAM" id="SSF53474">
    <property type="entry name" value="alpha/beta-Hydrolases"/>
    <property type="match status" value="1"/>
</dbReference>
<keyword evidence="4" id="KW-1185">Reference proteome</keyword>
<dbReference type="EMBL" id="FNOJ01000003">
    <property type="protein sequence ID" value="SDW22483.1"/>
    <property type="molecule type" value="Genomic_DNA"/>
</dbReference>
<dbReference type="GO" id="GO:0004177">
    <property type="term" value="F:aminopeptidase activity"/>
    <property type="evidence" value="ECO:0007669"/>
    <property type="project" value="UniProtKB-KW"/>
</dbReference>
<dbReference type="Proteomes" id="UP000182589">
    <property type="component" value="Unassembled WGS sequence"/>
</dbReference>
<keyword evidence="3" id="KW-0031">Aminopeptidase</keyword>
<dbReference type="GO" id="GO:0008236">
    <property type="term" value="F:serine-type peptidase activity"/>
    <property type="evidence" value="ECO:0007669"/>
    <property type="project" value="InterPro"/>
</dbReference>
<dbReference type="Pfam" id="PF00326">
    <property type="entry name" value="Peptidase_S9"/>
    <property type="match status" value="1"/>
</dbReference>
<dbReference type="STRING" id="89784.SAMN04489725_103130"/>
<dbReference type="InterPro" id="IPR050585">
    <property type="entry name" value="Xaa-Pro_dipeptidyl-ppase/CocE"/>
</dbReference>